<gene>
    <name evidence="6" type="ORF">ENT37_13795</name>
</gene>
<evidence type="ECO:0000256" key="1">
    <source>
        <dbReference type="ARBA" id="ARBA00022491"/>
    </source>
</evidence>
<evidence type="ECO:0000259" key="5">
    <source>
        <dbReference type="PROSITE" id="PS50932"/>
    </source>
</evidence>
<accession>A0A7C4PKX0</accession>
<dbReference type="SMART" id="SM00354">
    <property type="entry name" value="HTH_LACI"/>
    <property type="match status" value="1"/>
</dbReference>
<name>A0A7C4PKX0_9CHLR</name>
<organism evidence="6">
    <name type="scientific">Anaerolinea thermolimosa</name>
    <dbReference type="NCBI Taxonomy" id="229919"/>
    <lineage>
        <taxon>Bacteria</taxon>
        <taxon>Bacillati</taxon>
        <taxon>Chloroflexota</taxon>
        <taxon>Anaerolineae</taxon>
        <taxon>Anaerolineales</taxon>
        <taxon>Anaerolineaceae</taxon>
        <taxon>Anaerolinea</taxon>
    </lineage>
</organism>
<evidence type="ECO:0000256" key="2">
    <source>
        <dbReference type="ARBA" id="ARBA00023015"/>
    </source>
</evidence>
<keyword evidence="4" id="KW-0804">Transcription</keyword>
<keyword evidence="1" id="KW-0678">Repressor</keyword>
<dbReference type="PANTHER" id="PTHR30146">
    <property type="entry name" value="LACI-RELATED TRANSCRIPTIONAL REPRESSOR"/>
    <property type="match status" value="1"/>
</dbReference>
<dbReference type="Gene3D" id="1.10.260.40">
    <property type="entry name" value="lambda repressor-like DNA-binding domains"/>
    <property type="match status" value="1"/>
</dbReference>
<protein>
    <submittedName>
        <fullName evidence="6">LacI family DNA-binding transcriptional regulator</fullName>
    </submittedName>
</protein>
<dbReference type="SUPFAM" id="SSF47413">
    <property type="entry name" value="lambda repressor-like DNA-binding domains"/>
    <property type="match status" value="1"/>
</dbReference>
<feature type="domain" description="HTH lacI-type" evidence="5">
    <location>
        <begin position="8"/>
        <end position="62"/>
    </location>
</feature>
<dbReference type="InterPro" id="IPR010982">
    <property type="entry name" value="Lambda_DNA-bd_dom_sf"/>
</dbReference>
<dbReference type="InterPro" id="IPR028082">
    <property type="entry name" value="Peripla_BP_I"/>
</dbReference>
<dbReference type="PROSITE" id="PS00356">
    <property type="entry name" value="HTH_LACI_1"/>
    <property type="match status" value="1"/>
</dbReference>
<dbReference type="SUPFAM" id="SSF53822">
    <property type="entry name" value="Periplasmic binding protein-like I"/>
    <property type="match status" value="1"/>
</dbReference>
<dbReference type="AlphaFoldDB" id="A0A7C4PKX0"/>
<evidence type="ECO:0000313" key="6">
    <source>
        <dbReference type="EMBL" id="HGS22923.1"/>
    </source>
</evidence>
<keyword evidence="2" id="KW-0805">Transcription regulation</keyword>
<dbReference type="EMBL" id="DSYK01000688">
    <property type="protein sequence ID" value="HGS22923.1"/>
    <property type="molecule type" value="Genomic_DNA"/>
</dbReference>
<dbReference type="Gene3D" id="3.40.50.2300">
    <property type="match status" value="2"/>
</dbReference>
<evidence type="ECO:0000256" key="3">
    <source>
        <dbReference type="ARBA" id="ARBA00023125"/>
    </source>
</evidence>
<evidence type="ECO:0000256" key="4">
    <source>
        <dbReference type="ARBA" id="ARBA00023163"/>
    </source>
</evidence>
<dbReference type="CDD" id="cd01392">
    <property type="entry name" value="HTH_LacI"/>
    <property type="match status" value="1"/>
</dbReference>
<dbReference type="GO" id="GO:0003700">
    <property type="term" value="F:DNA-binding transcription factor activity"/>
    <property type="evidence" value="ECO:0007669"/>
    <property type="project" value="TreeGrafter"/>
</dbReference>
<reference evidence="6" key="1">
    <citation type="journal article" date="2020" name="mSystems">
        <title>Genome- and Community-Level Interaction Insights into Carbon Utilization and Element Cycling Functions of Hydrothermarchaeota in Hydrothermal Sediment.</title>
        <authorList>
            <person name="Zhou Z."/>
            <person name="Liu Y."/>
            <person name="Xu W."/>
            <person name="Pan J."/>
            <person name="Luo Z.H."/>
            <person name="Li M."/>
        </authorList>
    </citation>
    <scope>NUCLEOTIDE SEQUENCE [LARGE SCALE GENOMIC DNA]</scope>
    <source>
        <strain evidence="6">SpSt-573</strain>
    </source>
</reference>
<dbReference type="InterPro" id="IPR001761">
    <property type="entry name" value="Peripla_BP/Lac1_sug-bd_dom"/>
</dbReference>
<proteinExistence type="predicted"/>
<comment type="caution">
    <text evidence="6">The sequence shown here is derived from an EMBL/GenBank/DDBJ whole genome shotgun (WGS) entry which is preliminary data.</text>
</comment>
<dbReference type="Pfam" id="PF00532">
    <property type="entry name" value="Peripla_BP_1"/>
    <property type="match status" value="1"/>
</dbReference>
<keyword evidence="3 6" id="KW-0238">DNA-binding</keyword>
<sequence>MNQKKRNPTMNDVAKLAGVSQTTVSFVINGIPGIPDETKEKVLAVINEIGYRPNSVAQSLRKQRSGLIGFITDEIAITPFAGRIFEGAQDVAWSKGKILLLVNTKNDAALQDTAIDLLMDRQVEGIIYATMYHRPVTPPRILWQIPSVLLDCYVEDHSLPSVVPDEKKGGYTATRVLLNKGHRRIGYVNNIDPIPATSGRLAGYQAALMDFGIPFDPDLVACDHSDAGGGYRATQKLMELPDRPTALFCFNDRMAMGAYDALRKLGLSIPDDVAVIGFDNQEVIAAHLYPELSTIELPHYEMGVWATNYLLEHIDQEGGIMPLQHAIDCPYIERASV</sequence>
<dbReference type="GO" id="GO:0000976">
    <property type="term" value="F:transcription cis-regulatory region binding"/>
    <property type="evidence" value="ECO:0007669"/>
    <property type="project" value="TreeGrafter"/>
</dbReference>
<dbReference type="CDD" id="cd06288">
    <property type="entry name" value="PBP1_sucrose_transcription_regulator"/>
    <property type="match status" value="1"/>
</dbReference>
<dbReference type="Pfam" id="PF00356">
    <property type="entry name" value="LacI"/>
    <property type="match status" value="1"/>
</dbReference>
<dbReference type="PANTHER" id="PTHR30146:SF148">
    <property type="entry name" value="HTH-TYPE TRANSCRIPTIONAL REPRESSOR PURR-RELATED"/>
    <property type="match status" value="1"/>
</dbReference>
<dbReference type="PRINTS" id="PR00036">
    <property type="entry name" value="HTHLACI"/>
</dbReference>
<dbReference type="InterPro" id="IPR000843">
    <property type="entry name" value="HTH_LacI"/>
</dbReference>
<dbReference type="PROSITE" id="PS50932">
    <property type="entry name" value="HTH_LACI_2"/>
    <property type="match status" value="1"/>
</dbReference>